<dbReference type="SUPFAM" id="SSF53448">
    <property type="entry name" value="Nucleotide-diphospho-sugar transferases"/>
    <property type="match status" value="1"/>
</dbReference>
<accession>A0ABV8P739</accession>
<organism evidence="1 2">
    <name type="scientific">Pedobacter lithocola</name>
    <dbReference type="NCBI Taxonomy" id="1908239"/>
    <lineage>
        <taxon>Bacteria</taxon>
        <taxon>Pseudomonadati</taxon>
        <taxon>Bacteroidota</taxon>
        <taxon>Sphingobacteriia</taxon>
        <taxon>Sphingobacteriales</taxon>
        <taxon>Sphingobacteriaceae</taxon>
        <taxon>Pedobacter</taxon>
    </lineage>
</organism>
<name>A0ABV8P739_9SPHI</name>
<reference evidence="2" key="1">
    <citation type="journal article" date="2019" name="Int. J. Syst. Evol. Microbiol.">
        <title>The Global Catalogue of Microorganisms (GCM) 10K type strain sequencing project: providing services to taxonomists for standard genome sequencing and annotation.</title>
        <authorList>
            <consortium name="The Broad Institute Genomics Platform"/>
            <consortium name="The Broad Institute Genome Sequencing Center for Infectious Disease"/>
            <person name="Wu L."/>
            <person name="Ma J."/>
        </authorList>
    </citation>
    <scope>NUCLEOTIDE SEQUENCE [LARGE SCALE GENOMIC DNA]</scope>
    <source>
        <strain evidence="2">CCM 8691</strain>
    </source>
</reference>
<evidence type="ECO:0000313" key="2">
    <source>
        <dbReference type="Proteomes" id="UP001595789"/>
    </source>
</evidence>
<evidence type="ECO:0000313" key="1">
    <source>
        <dbReference type="EMBL" id="MFC4210490.1"/>
    </source>
</evidence>
<dbReference type="InterPro" id="IPR029044">
    <property type="entry name" value="Nucleotide-diphossugar_trans"/>
</dbReference>
<keyword evidence="2" id="KW-1185">Reference proteome</keyword>
<comment type="caution">
    <text evidence="1">The sequence shown here is derived from an EMBL/GenBank/DDBJ whole genome shotgun (WGS) entry which is preliminary data.</text>
</comment>
<gene>
    <name evidence="1" type="ORF">ACFOWA_04820</name>
</gene>
<dbReference type="EMBL" id="JBHSBW010000007">
    <property type="protein sequence ID" value="MFC4210490.1"/>
    <property type="molecule type" value="Genomic_DNA"/>
</dbReference>
<proteinExistence type="predicted"/>
<sequence>MFKNFVLLSYGSTVEYRRAIFCIYSFLSWKPDLKNTRFIIYTDNPEAFKTYFSSLNIEYVLLTADLERQFLKGTTFHHLKKVGVIDSTFKKYPNEHLFFVDTDTFFIGNPSRILNSFISGKSFLHKREYRLGDAISEFAVFNQAHFPLSFMKFISGRVLKINNETVKFNENDYSWNTGVLALNSDFSSFMADVTDLTFEFYQNSKWFVSEQLAFSLVLQKVTEIKPADGVVFHYWGQRQKQFMDNYLKELVSSNSLNNQFLGITISDLKQLEKMLSNDIILEQINIAIRKKDYPYLLKQSLKIILKNPLNTNIYKQIYKELN</sequence>
<dbReference type="Proteomes" id="UP001595789">
    <property type="component" value="Unassembled WGS sequence"/>
</dbReference>
<protein>
    <submittedName>
        <fullName evidence="1">Uncharacterized protein</fullName>
    </submittedName>
</protein>
<dbReference type="RefSeq" id="WP_378982323.1">
    <property type="nucleotide sequence ID" value="NZ_JBHSBW010000007.1"/>
</dbReference>